<evidence type="ECO:0000256" key="3">
    <source>
        <dbReference type="ARBA" id="ARBA00022723"/>
    </source>
</evidence>
<evidence type="ECO:0008006" key="11">
    <source>
        <dbReference type="Google" id="ProtNLM"/>
    </source>
</evidence>
<evidence type="ECO:0000256" key="1">
    <source>
        <dbReference type="ARBA" id="ARBA00001971"/>
    </source>
</evidence>
<keyword evidence="4 7" id="KW-0560">Oxidoreductase</keyword>
<organism evidence="9 10">
    <name type="scientific">Alternaria dauci</name>
    <dbReference type="NCBI Taxonomy" id="48095"/>
    <lineage>
        <taxon>Eukaryota</taxon>
        <taxon>Fungi</taxon>
        <taxon>Dikarya</taxon>
        <taxon>Ascomycota</taxon>
        <taxon>Pezizomycotina</taxon>
        <taxon>Dothideomycetes</taxon>
        <taxon>Pleosporomycetidae</taxon>
        <taxon>Pleosporales</taxon>
        <taxon>Pleosporineae</taxon>
        <taxon>Pleosporaceae</taxon>
        <taxon>Alternaria</taxon>
        <taxon>Alternaria sect. Porri</taxon>
    </lineage>
</organism>
<dbReference type="InterPro" id="IPR017972">
    <property type="entry name" value="Cyt_P450_CS"/>
</dbReference>
<dbReference type="EMBL" id="JBHGVX010000010">
    <property type="protein sequence ID" value="KAL1792259.1"/>
    <property type="molecule type" value="Genomic_DNA"/>
</dbReference>
<evidence type="ECO:0000256" key="2">
    <source>
        <dbReference type="ARBA" id="ARBA00010617"/>
    </source>
</evidence>
<keyword evidence="6 7" id="KW-0503">Monooxygenase</keyword>
<evidence type="ECO:0000256" key="8">
    <source>
        <dbReference type="SAM" id="Phobius"/>
    </source>
</evidence>
<dbReference type="SUPFAM" id="SSF48264">
    <property type="entry name" value="Cytochrome P450"/>
    <property type="match status" value="1"/>
</dbReference>
<dbReference type="PROSITE" id="PS00086">
    <property type="entry name" value="CYTOCHROME_P450"/>
    <property type="match status" value="1"/>
</dbReference>
<dbReference type="PANTHER" id="PTHR24305:SF157">
    <property type="entry name" value="N-ACETYLTRYPTOPHAN 6-HYDROXYLASE IVOC-RELATED"/>
    <property type="match status" value="1"/>
</dbReference>
<dbReference type="InterPro" id="IPR050121">
    <property type="entry name" value="Cytochrome_P450_monoxygenase"/>
</dbReference>
<name>A0ABR3U9G5_9PLEO</name>
<evidence type="ECO:0000313" key="9">
    <source>
        <dbReference type="EMBL" id="KAL1792259.1"/>
    </source>
</evidence>
<dbReference type="InterPro" id="IPR036396">
    <property type="entry name" value="Cyt_P450_sf"/>
</dbReference>
<evidence type="ECO:0000256" key="6">
    <source>
        <dbReference type="ARBA" id="ARBA00023033"/>
    </source>
</evidence>
<dbReference type="RefSeq" id="XP_069302843.1">
    <property type="nucleotide sequence ID" value="XM_069456189.1"/>
</dbReference>
<keyword evidence="8" id="KW-0472">Membrane</keyword>
<dbReference type="GeneID" id="96090332"/>
<gene>
    <name evidence="9" type="ORF">ACET3X_010010</name>
</gene>
<dbReference type="CDD" id="cd11062">
    <property type="entry name" value="CYP58-like"/>
    <property type="match status" value="1"/>
</dbReference>
<comment type="cofactor">
    <cofactor evidence="1">
        <name>heme</name>
        <dbReference type="ChEBI" id="CHEBI:30413"/>
    </cofactor>
</comment>
<dbReference type="Pfam" id="PF00067">
    <property type="entry name" value="p450"/>
    <property type="match status" value="1"/>
</dbReference>
<proteinExistence type="inferred from homology"/>
<feature type="transmembrane region" description="Helical" evidence="8">
    <location>
        <begin position="20"/>
        <end position="40"/>
    </location>
</feature>
<comment type="similarity">
    <text evidence="2 7">Belongs to the cytochrome P450 family.</text>
</comment>
<evidence type="ECO:0000313" key="10">
    <source>
        <dbReference type="Proteomes" id="UP001578633"/>
    </source>
</evidence>
<evidence type="ECO:0000256" key="5">
    <source>
        <dbReference type="ARBA" id="ARBA00023004"/>
    </source>
</evidence>
<sequence length="532" mass="60814">MMRQELAIGSLPNLLSEYRILVGVVLLFTYVIGNAIYQLYISPLSKFPGPKLAAVTLYYEIYYDVFRWGRYWAEIKKMHEKYGPIVRISPHELHVSDPAFIETLYTRSAPRDKYSFMTAQFGNPLTTFSTNDHYHHRIRRAAINPFFSKQRVMSLHDMIWTYVEKLCTRFEEYNDAKKPIPTGQAFSCLAADIIIKYSMGVEQRSLDDLDFAPYFTQANKRLLSTTIVTRHAPWLHFIINALPRNWVAKRSLEYAAMMDFRQMNIRRVQDVFARKEKAKHGSVNADGNSASQHTVFDDLVDSDLTPEERTLERLSQESQVIVGAGLDTTGNTLDAILFHLLDNPSTHAKLKAELVSAMPDPHERKPLVELERLPYLTAVINEALRMSNGISIRNARLAHSPMVYQDYIIPAFTPVSMTAPLIHTNKSIFPEPNSFIPERWLDENGFVGARTLDGQSLDRFLIAFGRGARSCVGINLAYAELRICIAAVVRRFDMELFDSTRKDVDLVHDLFMPTVDRSSKGVHVLVKQTLRS</sequence>
<reference evidence="9 10" key="1">
    <citation type="submission" date="2024-09" db="EMBL/GenBank/DDBJ databases">
        <title>T2T genomes of carrot and Alternaria dauci and their utility for understanding host-pathogen interaction during carrot leaf blight disease.</title>
        <authorList>
            <person name="Liu W."/>
            <person name="Xu S."/>
            <person name="Ou C."/>
            <person name="Liu X."/>
            <person name="Zhuang F."/>
            <person name="Deng X.W."/>
        </authorList>
    </citation>
    <scope>NUCLEOTIDE SEQUENCE [LARGE SCALE GENOMIC DNA]</scope>
    <source>
        <strain evidence="9 10">A2016</strain>
    </source>
</reference>
<keyword evidence="10" id="KW-1185">Reference proteome</keyword>
<dbReference type="Proteomes" id="UP001578633">
    <property type="component" value="Chromosome 10"/>
</dbReference>
<dbReference type="InterPro" id="IPR001128">
    <property type="entry name" value="Cyt_P450"/>
</dbReference>
<dbReference type="PANTHER" id="PTHR24305">
    <property type="entry name" value="CYTOCHROME P450"/>
    <property type="match status" value="1"/>
</dbReference>
<comment type="caution">
    <text evidence="9">The sequence shown here is derived from an EMBL/GenBank/DDBJ whole genome shotgun (WGS) entry which is preliminary data.</text>
</comment>
<keyword evidence="7" id="KW-0349">Heme</keyword>
<protein>
    <recommendedName>
        <fullName evidence="11">Cytochrome P450 monooxygenase</fullName>
    </recommendedName>
</protein>
<evidence type="ECO:0000256" key="4">
    <source>
        <dbReference type="ARBA" id="ARBA00023002"/>
    </source>
</evidence>
<keyword evidence="3 7" id="KW-0479">Metal-binding</keyword>
<accession>A0ABR3U9G5</accession>
<keyword evidence="5 7" id="KW-0408">Iron</keyword>
<keyword evidence="8" id="KW-0812">Transmembrane</keyword>
<keyword evidence="8" id="KW-1133">Transmembrane helix</keyword>
<dbReference type="Gene3D" id="1.10.630.10">
    <property type="entry name" value="Cytochrome P450"/>
    <property type="match status" value="1"/>
</dbReference>
<dbReference type="PRINTS" id="PR00463">
    <property type="entry name" value="EP450I"/>
</dbReference>
<evidence type="ECO:0000256" key="7">
    <source>
        <dbReference type="RuleBase" id="RU000461"/>
    </source>
</evidence>
<dbReference type="PRINTS" id="PR00385">
    <property type="entry name" value="P450"/>
</dbReference>
<dbReference type="InterPro" id="IPR002401">
    <property type="entry name" value="Cyt_P450_E_grp-I"/>
</dbReference>